<organism evidence="1 2">
    <name type="scientific">Dorcoceras hygrometricum</name>
    <dbReference type="NCBI Taxonomy" id="472368"/>
    <lineage>
        <taxon>Eukaryota</taxon>
        <taxon>Viridiplantae</taxon>
        <taxon>Streptophyta</taxon>
        <taxon>Embryophyta</taxon>
        <taxon>Tracheophyta</taxon>
        <taxon>Spermatophyta</taxon>
        <taxon>Magnoliopsida</taxon>
        <taxon>eudicotyledons</taxon>
        <taxon>Gunneridae</taxon>
        <taxon>Pentapetalae</taxon>
        <taxon>asterids</taxon>
        <taxon>lamiids</taxon>
        <taxon>Lamiales</taxon>
        <taxon>Gesneriaceae</taxon>
        <taxon>Didymocarpoideae</taxon>
        <taxon>Trichosporeae</taxon>
        <taxon>Loxocarpinae</taxon>
        <taxon>Dorcoceras</taxon>
    </lineage>
</organism>
<gene>
    <name evidence="1" type="ORF">F511_04098</name>
</gene>
<evidence type="ECO:0000313" key="2">
    <source>
        <dbReference type="Proteomes" id="UP000250235"/>
    </source>
</evidence>
<reference evidence="1 2" key="1">
    <citation type="journal article" date="2015" name="Proc. Natl. Acad. Sci. U.S.A.">
        <title>The resurrection genome of Boea hygrometrica: A blueprint for survival of dehydration.</title>
        <authorList>
            <person name="Xiao L."/>
            <person name="Yang G."/>
            <person name="Zhang L."/>
            <person name="Yang X."/>
            <person name="Zhao S."/>
            <person name="Ji Z."/>
            <person name="Zhou Q."/>
            <person name="Hu M."/>
            <person name="Wang Y."/>
            <person name="Chen M."/>
            <person name="Xu Y."/>
            <person name="Jin H."/>
            <person name="Xiao X."/>
            <person name="Hu G."/>
            <person name="Bao F."/>
            <person name="Hu Y."/>
            <person name="Wan P."/>
            <person name="Li L."/>
            <person name="Deng X."/>
            <person name="Kuang T."/>
            <person name="Xiang C."/>
            <person name="Zhu J.K."/>
            <person name="Oliver M.J."/>
            <person name="He Y."/>
        </authorList>
    </citation>
    <scope>NUCLEOTIDE SEQUENCE [LARGE SCALE GENOMIC DNA]</scope>
    <source>
        <strain evidence="2">cv. XS01</strain>
    </source>
</reference>
<protein>
    <submittedName>
        <fullName evidence="1">Uncharacterized protein</fullName>
    </submittedName>
</protein>
<evidence type="ECO:0000313" key="1">
    <source>
        <dbReference type="EMBL" id="KZV54749.1"/>
    </source>
</evidence>
<accession>A0A2Z7D859</accession>
<dbReference type="AlphaFoldDB" id="A0A2Z7D859"/>
<name>A0A2Z7D859_9LAMI</name>
<keyword evidence="2" id="KW-1185">Reference proteome</keyword>
<dbReference type="EMBL" id="KQ989175">
    <property type="protein sequence ID" value="KZV54749.1"/>
    <property type="molecule type" value="Genomic_DNA"/>
</dbReference>
<sequence>MSNTEHMQRCKAYTAARIISHAQFKAVKQAHIRNSGLTSYNYHKEVPSNTDLTPTKPNTDSSSWTVAQKLRIGSYELNQIFPTLLTQQKALNEAQEGRCLLTSPILTQASKICTKRSVSARAVQCYPSYFNRSCLPSAIGEDKMDPSKQKIQTPKDYEMPSISTKQLVQLHPTTPQKSSSQRPTGPFPPLTSIFIVTALFKISQNYLTSPRPETGFLRQPALEGLTRSARTDSPRQDWPETSFPAALVGGGGGGGFMRRGGAELCLGLGLA</sequence>
<dbReference type="Proteomes" id="UP000250235">
    <property type="component" value="Unassembled WGS sequence"/>
</dbReference>
<proteinExistence type="predicted"/>